<evidence type="ECO:0000256" key="1">
    <source>
        <dbReference type="SAM" id="MobiDB-lite"/>
    </source>
</evidence>
<reference evidence="4" key="1">
    <citation type="journal article" date="2019" name="Int. J. Syst. Evol. Microbiol.">
        <title>The Global Catalogue of Microorganisms (GCM) 10K type strain sequencing project: providing services to taxonomists for standard genome sequencing and annotation.</title>
        <authorList>
            <consortium name="The Broad Institute Genomics Platform"/>
            <consortium name="The Broad Institute Genome Sequencing Center for Infectious Disease"/>
            <person name="Wu L."/>
            <person name="Ma J."/>
        </authorList>
    </citation>
    <scope>NUCLEOTIDE SEQUENCE [LARGE SCALE GENOMIC DNA]</scope>
    <source>
        <strain evidence="4">JCM 17906</strain>
    </source>
</reference>
<proteinExistence type="predicted"/>
<dbReference type="InterPro" id="IPR046740">
    <property type="entry name" value="DUF6790"/>
</dbReference>
<feature type="region of interest" description="Disordered" evidence="1">
    <location>
        <begin position="107"/>
        <end position="134"/>
    </location>
</feature>
<sequence>MTDAAPETAGPPPIVLRLLGMTTYVGLAGFVVAEVVAPATGGWSGFAETSLLNALVWLAGVNSFIVGCGHLAFPDRIAESIGWPKGTRGQPRGRQRRLWTARTCGACPRRASAPRCPPGSGRPCRSTGPGWSTS</sequence>
<comment type="caution">
    <text evidence="3">The sequence shown here is derived from an EMBL/GenBank/DDBJ whole genome shotgun (WGS) entry which is preliminary data.</text>
</comment>
<name>A0ABP8RHB4_9PSEU</name>
<keyword evidence="2" id="KW-1133">Transmembrane helix</keyword>
<feature type="transmembrane region" description="Helical" evidence="2">
    <location>
        <begin position="51"/>
        <end position="73"/>
    </location>
</feature>
<dbReference type="Pfam" id="PF20589">
    <property type="entry name" value="DUF6790"/>
    <property type="match status" value="1"/>
</dbReference>
<dbReference type="Proteomes" id="UP001501598">
    <property type="component" value="Unassembled WGS sequence"/>
</dbReference>
<protein>
    <submittedName>
        <fullName evidence="3">Uncharacterized protein</fullName>
    </submittedName>
</protein>
<dbReference type="EMBL" id="BAABGT010000014">
    <property type="protein sequence ID" value="GAA4538809.1"/>
    <property type="molecule type" value="Genomic_DNA"/>
</dbReference>
<evidence type="ECO:0000313" key="4">
    <source>
        <dbReference type="Proteomes" id="UP001501598"/>
    </source>
</evidence>
<feature type="compositionally biased region" description="Low complexity" evidence="1">
    <location>
        <begin position="107"/>
        <end position="126"/>
    </location>
</feature>
<keyword evidence="2" id="KW-0472">Membrane</keyword>
<evidence type="ECO:0000313" key="3">
    <source>
        <dbReference type="EMBL" id="GAA4538809.1"/>
    </source>
</evidence>
<feature type="transmembrane region" description="Helical" evidence="2">
    <location>
        <begin position="18"/>
        <end position="39"/>
    </location>
</feature>
<keyword evidence="4" id="KW-1185">Reference proteome</keyword>
<accession>A0ABP8RHB4</accession>
<organism evidence="3 4">
    <name type="scientific">Pseudonocardia xishanensis</name>
    <dbReference type="NCBI Taxonomy" id="630995"/>
    <lineage>
        <taxon>Bacteria</taxon>
        <taxon>Bacillati</taxon>
        <taxon>Actinomycetota</taxon>
        <taxon>Actinomycetes</taxon>
        <taxon>Pseudonocardiales</taxon>
        <taxon>Pseudonocardiaceae</taxon>
        <taxon>Pseudonocardia</taxon>
    </lineage>
</organism>
<keyword evidence="2" id="KW-0812">Transmembrane</keyword>
<evidence type="ECO:0000256" key="2">
    <source>
        <dbReference type="SAM" id="Phobius"/>
    </source>
</evidence>
<dbReference type="RefSeq" id="WP_345413035.1">
    <property type="nucleotide sequence ID" value="NZ_BAABGT010000014.1"/>
</dbReference>
<gene>
    <name evidence="3" type="ORF">GCM10023175_09290</name>
</gene>